<dbReference type="EMBL" id="PYYB01000001">
    <property type="protein sequence ID" value="PTL58990.1"/>
    <property type="molecule type" value="Genomic_DNA"/>
</dbReference>
<evidence type="ECO:0000256" key="2">
    <source>
        <dbReference type="SAM" id="Phobius"/>
    </source>
</evidence>
<dbReference type="Gene3D" id="1.20.1250.20">
    <property type="entry name" value="MFS general substrate transporter like domains"/>
    <property type="match status" value="1"/>
</dbReference>
<dbReference type="SUPFAM" id="SSF103473">
    <property type="entry name" value="MFS general substrate transporter"/>
    <property type="match status" value="1"/>
</dbReference>
<feature type="transmembrane region" description="Helical" evidence="2">
    <location>
        <begin position="110"/>
        <end position="130"/>
    </location>
</feature>
<feature type="transmembrane region" description="Helical" evidence="2">
    <location>
        <begin position="136"/>
        <end position="159"/>
    </location>
</feature>
<protein>
    <submittedName>
        <fullName evidence="3">Uncharacterized protein</fullName>
    </submittedName>
</protein>
<dbReference type="InterPro" id="IPR036259">
    <property type="entry name" value="MFS_trans_sf"/>
</dbReference>
<dbReference type="Proteomes" id="UP000240739">
    <property type="component" value="Unassembled WGS sequence"/>
</dbReference>
<reference evidence="3 4" key="1">
    <citation type="submission" date="2018-03" db="EMBL/GenBank/DDBJ databases">
        <title>Aquarubrobacter algicola gen. nov., sp. nov., a novel actinobacterium isolated from shallow eutrophic lake during the end of cyanobacterial harmful algal blooms.</title>
        <authorList>
            <person name="Chun S.J."/>
        </authorList>
    </citation>
    <scope>NUCLEOTIDE SEQUENCE [LARGE SCALE GENOMIC DNA]</scope>
    <source>
        <strain evidence="3 4">Seoho-28</strain>
    </source>
</reference>
<keyword evidence="4" id="KW-1185">Reference proteome</keyword>
<evidence type="ECO:0000313" key="3">
    <source>
        <dbReference type="EMBL" id="PTL58990.1"/>
    </source>
</evidence>
<name>A0A2T4UID6_9ACTN</name>
<accession>A0A2T4UID6</accession>
<sequence length="170" mass="18520">MRRTPPPGLERAKPDMRAQYASRSAKSEARNAEVRAKLRPLAPDEHPRPLKFGIATCLVLAISNVTLALSGYELQNSDTDGANAYVGVTAFSIILVVAAVGMYKHKYWAILGFQALLALTVLIAGLSVVVASNVLALVLCLAVIAYGGWLFWSMIRVMARVQMPEARRPR</sequence>
<evidence type="ECO:0000313" key="4">
    <source>
        <dbReference type="Proteomes" id="UP000240739"/>
    </source>
</evidence>
<keyword evidence="2" id="KW-0812">Transmembrane</keyword>
<gene>
    <name evidence="3" type="ORF">C7Y72_04670</name>
</gene>
<evidence type="ECO:0000256" key="1">
    <source>
        <dbReference type="SAM" id="MobiDB-lite"/>
    </source>
</evidence>
<comment type="caution">
    <text evidence="3">The sequence shown here is derived from an EMBL/GenBank/DDBJ whole genome shotgun (WGS) entry which is preliminary data.</text>
</comment>
<keyword evidence="2" id="KW-1133">Transmembrane helix</keyword>
<keyword evidence="2" id="KW-0472">Membrane</keyword>
<feature type="transmembrane region" description="Helical" evidence="2">
    <location>
        <begin position="84"/>
        <end position="103"/>
    </location>
</feature>
<feature type="region of interest" description="Disordered" evidence="1">
    <location>
        <begin position="1"/>
        <end position="30"/>
    </location>
</feature>
<organism evidence="3 4">
    <name type="scientific">Paraconexibacter algicola</name>
    <dbReference type="NCBI Taxonomy" id="2133960"/>
    <lineage>
        <taxon>Bacteria</taxon>
        <taxon>Bacillati</taxon>
        <taxon>Actinomycetota</taxon>
        <taxon>Thermoleophilia</taxon>
        <taxon>Solirubrobacterales</taxon>
        <taxon>Paraconexibacteraceae</taxon>
        <taxon>Paraconexibacter</taxon>
    </lineage>
</organism>
<dbReference type="AlphaFoldDB" id="A0A2T4UID6"/>
<feature type="transmembrane region" description="Helical" evidence="2">
    <location>
        <begin position="52"/>
        <end position="72"/>
    </location>
</feature>
<proteinExistence type="predicted"/>